<keyword evidence="7" id="KW-1185">Reference proteome</keyword>
<sequence length="797" mass="89331">MQVFTQPANALLLFFFLLTVTAARSQNSYTVTGNVTSRDGTALMGNAIALSPRDSSVLQGVSFLEGNFELKDLPYEVIIKLTSIQFADTVFSIQFAASKRIDLGKLKVKDHLQLNEIEITGELPLFATRADGVVQVNVANTVLANSSSLTEILTRAPGVTSDENGLSVFGKGQAILYLNGKRITAERLNAISAAQVKNIEIISNPPASFDAEGQAVINIVTHTPTEDGYRVTLNQQFSWSNFADGLVTHTLLNGSFKKGRLDVIGNVDRKLGKERELLNTTRTRNIADDYLNSKLRWDAHRDFTNVSNYSLGASYSLSNHSYLSLEYNGFSEHVDEIWQSENYITTSSDDGIYTSNTNRDGLIKNNAVTLNSQTSLDSLGSSLFVGGQFSRYNSGQDDAIAEYNTVDDEATRRPLQSLQDGTITIYSPQADLVKVLKNGAKLGIGAKLSHANVSSQLMFYNKESDTPVVDSERSNKFSYEENIPAVYAQYEYTANATTFGIGLRSEWTSYTLRTSIGELDKYQSQYIHLFPQAQVSFSVSPQLKLRANYTSRIKRPRYQALSPTLIYQDAFTSTEGNPNLVPEKVHAFELSTTWRLLDIKTGYSYGTDRMEGAALRGKDNKSYVLTRINIKAAHSYFTSVSASFNTQWLTSNNSASVTYERLVDDKHDFVSRTSKPQIYVYTNNKIRVRNLFSIQLLVWYLGEKYYSLYYDEDRWLLTLGIEKEFLNKALRCSLTANDIYHTTYPAGNYFVGGTNIVYERKYNTSYLRLMVTYSFGHLKSTAYKNRSTGETENSRVR</sequence>
<evidence type="ECO:0000256" key="2">
    <source>
        <dbReference type="ARBA" id="ARBA00023136"/>
    </source>
</evidence>
<evidence type="ECO:0000256" key="3">
    <source>
        <dbReference type="ARBA" id="ARBA00023237"/>
    </source>
</evidence>
<keyword evidence="4" id="KW-0732">Signal</keyword>
<comment type="subcellular location">
    <subcellularLocation>
        <location evidence="1">Cell outer membrane</location>
    </subcellularLocation>
</comment>
<evidence type="ECO:0000313" key="6">
    <source>
        <dbReference type="EMBL" id="MBT1706491.1"/>
    </source>
</evidence>
<dbReference type="InterPro" id="IPR041700">
    <property type="entry name" value="OMP_b-brl_3"/>
</dbReference>
<dbReference type="Gene3D" id="2.40.170.20">
    <property type="entry name" value="TonB-dependent receptor, beta-barrel domain"/>
    <property type="match status" value="1"/>
</dbReference>
<keyword evidence="2" id="KW-0472">Membrane</keyword>
<dbReference type="InterPro" id="IPR036942">
    <property type="entry name" value="Beta-barrel_TonB_sf"/>
</dbReference>
<feature type="domain" description="Outer membrane protein beta-barrel" evidence="5">
    <location>
        <begin position="376"/>
        <end position="773"/>
    </location>
</feature>
<proteinExistence type="predicted"/>
<keyword evidence="3" id="KW-0998">Cell outer membrane</keyword>
<evidence type="ECO:0000313" key="7">
    <source>
        <dbReference type="Proteomes" id="UP000772618"/>
    </source>
</evidence>
<name>A0ABS5VYU5_9BACT</name>
<evidence type="ECO:0000259" key="5">
    <source>
        <dbReference type="Pfam" id="PF14905"/>
    </source>
</evidence>
<reference evidence="6 7" key="1">
    <citation type="submission" date="2021-05" db="EMBL/GenBank/DDBJ databases">
        <title>A Polyphasic approach of four new species of the genus Ohtaekwangia: Ohtaekwangia histidinii sp. nov., Ohtaekwangia cretensis sp. nov., Ohtaekwangia indiensis sp. nov., Ohtaekwangia reichenbachii sp. nov. from diverse environment.</title>
        <authorList>
            <person name="Octaviana S."/>
        </authorList>
    </citation>
    <scope>NUCLEOTIDE SEQUENCE [LARGE SCALE GENOMIC DNA]</scope>
    <source>
        <strain evidence="6 7">PWU20</strain>
    </source>
</reference>
<organism evidence="6 7">
    <name type="scientific">Chryseosolibacter indicus</name>
    <dbReference type="NCBI Taxonomy" id="2782351"/>
    <lineage>
        <taxon>Bacteria</taxon>
        <taxon>Pseudomonadati</taxon>
        <taxon>Bacteroidota</taxon>
        <taxon>Cytophagia</taxon>
        <taxon>Cytophagales</taxon>
        <taxon>Chryseotaleaceae</taxon>
        <taxon>Chryseosolibacter</taxon>
    </lineage>
</organism>
<dbReference type="SUPFAM" id="SSF56935">
    <property type="entry name" value="Porins"/>
    <property type="match status" value="1"/>
</dbReference>
<accession>A0ABS5VYU5</accession>
<gene>
    <name evidence="6" type="ORF">KK060_24670</name>
</gene>
<dbReference type="PANTHER" id="PTHR40980:SF4">
    <property type="entry name" value="TONB-DEPENDENT RECEPTOR-LIKE BETA-BARREL DOMAIN-CONTAINING PROTEIN"/>
    <property type="match status" value="1"/>
</dbReference>
<evidence type="ECO:0000256" key="4">
    <source>
        <dbReference type="SAM" id="SignalP"/>
    </source>
</evidence>
<dbReference type="Pfam" id="PF14905">
    <property type="entry name" value="OMP_b-brl_3"/>
    <property type="match status" value="1"/>
</dbReference>
<dbReference type="PANTHER" id="PTHR40980">
    <property type="entry name" value="PLUG DOMAIN-CONTAINING PROTEIN"/>
    <property type="match status" value="1"/>
</dbReference>
<comment type="caution">
    <text evidence="6">The sequence shown here is derived from an EMBL/GenBank/DDBJ whole genome shotgun (WGS) entry which is preliminary data.</text>
</comment>
<evidence type="ECO:0000256" key="1">
    <source>
        <dbReference type="ARBA" id="ARBA00004442"/>
    </source>
</evidence>
<protein>
    <submittedName>
        <fullName evidence="6">TonB-dependent receptor</fullName>
    </submittedName>
</protein>
<feature type="signal peptide" evidence="4">
    <location>
        <begin position="1"/>
        <end position="22"/>
    </location>
</feature>
<feature type="chain" id="PRO_5046585391" evidence="4">
    <location>
        <begin position="23"/>
        <end position="797"/>
    </location>
</feature>
<dbReference type="RefSeq" id="WP_254157868.1">
    <property type="nucleotide sequence ID" value="NZ_JAHESD010000124.1"/>
</dbReference>
<keyword evidence="6" id="KW-0675">Receptor</keyword>
<dbReference type="EMBL" id="JAHESD010000124">
    <property type="protein sequence ID" value="MBT1706491.1"/>
    <property type="molecule type" value="Genomic_DNA"/>
</dbReference>
<dbReference type="Proteomes" id="UP000772618">
    <property type="component" value="Unassembled WGS sequence"/>
</dbReference>